<feature type="transmembrane region" description="Helical" evidence="1">
    <location>
        <begin position="68"/>
        <end position="98"/>
    </location>
</feature>
<evidence type="ECO:0000313" key="4">
    <source>
        <dbReference type="Proteomes" id="UP000824200"/>
    </source>
</evidence>
<gene>
    <name evidence="3" type="ORF">IAC95_00050</name>
</gene>
<evidence type="ECO:0000259" key="2">
    <source>
        <dbReference type="Pfam" id="PF13240"/>
    </source>
</evidence>
<feature type="domain" description="Zinc-ribbon" evidence="2">
    <location>
        <begin position="2"/>
        <end position="21"/>
    </location>
</feature>
<organism evidence="3 4">
    <name type="scientific">Candidatus Fimimonas gallinarum</name>
    <dbReference type="NCBI Taxonomy" id="2840821"/>
    <lineage>
        <taxon>Bacteria</taxon>
        <taxon>Pseudomonadati</taxon>
        <taxon>Myxococcota</taxon>
        <taxon>Myxococcia</taxon>
        <taxon>Myxococcales</taxon>
        <taxon>Cystobacterineae</taxon>
        <taxon>Myxococcaceae</taxon>
        <taxon>Myxococcaceae incertae sedis</taxon>
        <taxon>Candidatus Fimimonas</taxon>
    </lineage>
</organism>
<dbReference type="EMBL" id="DVHL01000001">
    <property type="protein sequence ID" value="HIR65275.1"/>
    <property type="molecule type" value="Genomic_DNA"/>
</dbReference>
<dbReference type="InterPro" id="IPR026870">
    <property type="entry name" value="Zinc_ribbon_dom"/>
</dbReference>
<sequence length="106" mass="10726">MYCKNCGSEIDDRAVVCPKCGVATGKSGEDKASGLSIAALVLAFFIPLVGLILGIVAKKDAGEKSAKLAKAAIIVSVVFMVLNVLVGVLYSAAILGMLQGSGVALL</sequence>
<evidence type="ECO:0000313" key="3">
    <source>
        <dbReference type="EMBL" id="HIR65275.1"/>
    </source>
</evidence>
<reference evidence="3" key="2">
    <citation type="journal article" date="2021" name="PeerJ">
        <title>Extensive microbial diversity within the chicken gut microbiome revealed by metagenomics and culture.</title>
        <authorList>
            <person name="Gilroy R."/>
            <person name="Ravi A."/>
            <person name="Getino M."/>
            <person name="Pursley I."/>
            <person name="Horton D.L."/>
            <person name="Alikhan N.F."/>
            <person name="Baker D."/>
            <person name="Gharbi K."/>
            <person name="Hall N."/>
            <person name="Watson M."/>
            <person name="Adriaenssens E.M."/>
            <person name="Foster-Nyarko E."/>
            <person name="Jarju S."/>
            <person name="Secka A."/>
            <person name="Antonio M."/>
            <person name="Oren A."/>
            <person name="Chaudhuri R.R."/>
            <person name="La Ragione R."/>
            <person name="Hildebrand F."/>
            <person name="Pallen M.J."/>
        </authorList>
    </citation>
    <scope>NUCLEOTIDE SEQUENCE</scope>
    <source>
        <strain evidence="3">CHK121-14286</strain>
    </source>
</reference>
<dbReference type="AlphaFoldDB" id="A0A9D1E2R0"/>
<accession>A0A9D1E2R0</accession>
<keyword evidence="1" id="KW-0472">Membrane</keyword>
<reference evidence="3" key="1">
    <citation type="submission" date="2020-10" db="EMBL/GenBank/DDBJ databases">
        <authorList>
            <person name="Gilroy R."/>
        </authorList>
    </citation>
    <scope>NUCLEOTIDE SEQUENCE</scope>
    <source>
        <strain evidence="3">CHK121-14286</strain>
    </source>
</reference>
<comment type="caution">
    <text evidence="3">The sequence shown here is derived from an EMBL/GenBank/DDBJ whole genome shotgun (WGS) entry which is preliminary data.</text>
</comment>
<evidence type="ECO:0000256" key="1">
    <source>
        <dbReference type="SAM" id="Phobius"/>
    </source>
</evidence>
<feature type="transmembrane region" description="Helical" evidence="1">
    <location>
        <begin position="35"/>
        <end position="56"/>
    </location>
</feature>
<protein>
    <submittedName>
        <fullName evidence="3">Zinc ribbon domain-containing protein</fullName>
    </submittedName>
</protein>
<dbReference type="Pfam" id="PF13240">
    <property type="entry name" value="Zn_Ribbon_1"/>
    <property type="match status" value="1"/>
</dbReference>
<name>A0A9D1E2R0_9BACT</name>
<dbReference type="Proteomes" id="UP000824200">
    <property type="component" value="Unassembled WGS sequence"/>
</dbReference>
<keyword evidence="1" id="KW-1133">Transmembrane helix</keyword>
<proteinExistence type="predicted"/>
<keyword evidence="1" id="KW-0812">Transmembrane</keyword>